<reference evidence="1 2" key="1">
    <citation type="journal article" date="2006" name="Proc. Natl. Acad. Sci. U.S.A.">
        <title>Burkholderia xenovorans LB400 harbors a multi-replicon, 9.73-Mbp genome shaped for versatility.</title>
        <authorList>
            <person name="Chain P.S."/>
            <person name="Denef V.J."/>
            <person name="Konstantinidis K.T."/>
            <person name="Vergez L.M."/>
            <person name="Agullo L."/>
            <person name="Reyes V.L."/>
            <person name="Hauser L."/>
            <person name="Cordova M."/>
            <person name="Gomez L."/>
            <person name="Gonzalez M."/>
            <person name="Land M."/>
            <person name="Lao V."/>
            <person name="Larimer F."/>
            <person name="LiPuma J.J."/>
            <person name="Mahenthiralingam E."/>
            <person name="Malfatti S.A."/>
            <person name="Marx C.J."/>
            <person name="Parnell J.J."/>
            <person name="Ramette A."/>
            <person name="Richardson P."/>
            <person name="Seeger M."/>
            <person name="Smith D."/>
            <person name="Spilker T."/>
            <person name="Sul W.J."/>
            <person name="Tsoi T.V."/>
            <person name="Ulrich L.E."/>
            <person name="Zhulin I.B."/>
            <person name="Tiedje J.M."/>
        </authorList>
    </citation>
    <scope>NUCLEOTIDE SEQUENCE [LARGE SCALE GENOMIC DNA]</scope>
    <source>
        <strain evidence="1 2">LB400</strain>
    </source>
</reference>
<dbReference type="KEGG" id="bxe:Bxe_C1155"/>
<protein>
    <submittedName>
        <fullName evidence="1">Uncharacterized protein</fullName>
    </submittedName>
</protein>
<keyword evidence="2" id="KW-1185">Reference proteome</keyword>
<organism evidence="1 2">
    <name type="scientific">Paraburkholderia xenovorans (strain LB400)</name>
    <dbReference type="NCBI Taxonomy" id="266265"/>
    <lineage>
        <taxon>Bacteria</taxon>
        <taxon>Pseudomonadati</taxon>
        <taxon>Pseudomonadota</taxon>
        <taxon>Betaproteobacteria</taxon>
        <taxon>Burkholderiales</taxon>
        <taxon>Burkholderiaceae</taxon>
        <taxon>Paraburkholderia</taxon>
    </lineage>
</organism>
<dbReference type="EMBL" id="CP000272">
    <property type="protein sequence ID" value="ABE37020.1"/>
    <property type="molecule type" value="Genomic_DNA"/>
</dbReference>
<proteinExistence type="predicted"/>
<dbReference type="AlphaFoldDB" id="Q13FW9"/>
<dbReference type="Proteomes" id="UP000001817">
    <property type="component" value="Chromosome 3"/>
</dbReference>
<dbReference type="STRING" id="266265.Bxe_C1155"/>
<evidence type="ECO:0000313" key="2">
    <source>
        <dbReference type="Proteomes" id="UP000001817"/>
    </source>
</evidence>
<name>Q13FW9_PARXL</name>
<sequence length="256" mass="29280">MTRERTKRMTDLRPTRMLVESVSFAPAVRAWRTGSRGGSFNESLWNTVRQFRPRGKRQSGQIDAVANASVRPHRRHRSGTLGIPRWTQPVLPGWVRYCGRFLAFARRGALPALDSFMARCAQRGSRRLWTRKPRAWQRLRVSKRGARRCSRIGRSEPRLDDRSCTGREVHIQRCGSAGLLTQRDLTGAIHGHRFALLKTAFPACLIAWLRQETRVQARADDARQGSCRLPFAMPDSLFPLVVGVFQRIRGVRLRSL</sequence>
<gene>
    <name evidence="1" type="ORF">Bxe_C1155</name>
</gene>
<accession>Q13FW9</accession>
<evidence type="ECO:0000313" key="1">
    <source>
        <dbReference type="EMBL" id="ABE37020.1"/>
    </source>
</evidence>